<dbReference type="Proteomes" id="UP000612585">
    <property type="component" value="Unassembled WGS sequence"/>
</dbReference>
<dbReference type="RefSeq" id="WP_204000973.1">
    <property type="nucleotide sequence ID" value="NZ_BOPG01000045.1"/>
</dbReference>
<comment type="caution">
    <text evidence="2">The sequence shown here is derived from an EMBL/GenBank/DDBJ whole genome shotgun (WGS) entry which is preliminary data.</text>
</comment>
<keyword evidence="3" id="KW-1185">Reference proteome</keyword>
<name>A0A8J3Z820_9ACTN</name>
<protein>
    <submittedName>
        <fullName evidence="2">Uncharacterized protein</fullName>
    </submittedName>
</protein>
<proteinExistence type="predicted"/>
<dbReference type="AlphaFoldDB" id="A0A8J3Z820"/>
<sequence>MSESDERARIFISPGGAAAEEPDQPAVDGSTEAMRRLRHPFDVEPAAGAEERARPGS</sequence>
<dbReference type="EMBL" id="BOPG01000045">
    <property type="protein sequence ID" value="GIJ59179.1"/>
    <property type="molecule type" value="Genomic_DNA"/>
</dbReference>
<accession>A0A8J3Z820</accession>
<evidence type="ECO:0000313" key="2">
    <source>
        <dbReference type="EMBL" id="GIJ59179.1"/>
    </source>
</evidence>
<gene>
    <name evidence="2" type="ORF">Vau01_066950</name>
</gene>
<evidence type="ECO:0000313" key="3">
    <source>
        <dbReference type="Proteomes" id="UP000612585"/>
    </source>
</evidence>
<feature type="region of interest" description="Disordered" evidence="1">
    <location>
        <begin position="1"/>
        <end position="32"/>
    </location>
</feature>
<evidence type="ECO:0000256" key="1">
    <source>
        <dbReference type="SAM" id="MobiDB-lite"/>
    </source>
</evidence>
<reference evidence="2" key="1">
    <citation type="submission" date="2021-01" db="EMBL/GenBank/DDBJ databases">
        <title>Whole genome shotgun sequence of Virgisporangium aurantiacum NBRC 16421.</title>
        <authorList>
            <person name="Komaki H."/>
            <person name="Tamura T."/>
        </authorList>
    </citation>
    <scope>NUCLEOTIDE SEQUENCE</scope>
    <source>
        <strain evidence="2">NBRC 16421</strain>
    </source>
</reference>
<organism evidence="2 3">
    <name type="scientific">Virgisporangium aurantiacum</name>
    <dbReference type="NCBI Taxonomy" id="175570"/>
    <lineage>
        <taxon>Bacteria</taxon>
        <taxon>Bacillati</taxon>
        <taxon>Actinomycetota</taxon>
        <taxon>Actinomycetes</taxon>
        <taxon>Micromonosporales</taxon>
        <taxon>Micromonosporaceae</taxon>
        <taxon>Virgisporangium</taxon>
    </lineage>
</organism>